<dbReference type="EMBL" id="JARIHO010000040">
    <property type="protein sequence ID" value="KAJ7327965.1"/>
    <property type="molecule type" value="Genomic_DNA"/>
</dbReference>
<proteinExistence type="predicted"/>
<evidence type="ECO:0000313" key="2">
    <source>
        <dbReference type="EMBL" id="KAJ7327965.1"/>
    </source>
</evidence>
<reference evidence="2" key="1">
    <citation type="submission" date="2023-03" db="EMBL/GenBank/DDBJ databases">
        <title>Massive genome expansion in bonnet fungi (Mycena s.s.) driven by repeated elements and novel gene families across ecological guilds.</title>
        <authorList>
            <consortium name="Lawrence Berkeley National Laboratory"/>
            <person name="Harder C.B."/>
            <person name="Miyauchi S."/>
            <person name="Viragh M."/>
            <person name="Kuo A."/>
            <person name="Thoen E."/>
            <person name="Andreopoulos B."/>
            <person name="Lu D."/>
            <person name="Skrede I."/>
            <person name="Drula E."/>
            <person name="Henrissat B."/>
            <person name="Morin E."/>
            <person name="Kohler A."/>
            <person name="Barry K."/>
            <person name="LaButti K."/>
            <person name="Morin E."/>
            <person name="Salamov A."/>
            <person name="Lipzen A."/>
            <person name="Mereny Z."/>
            <person name="Hegedus B."/>
            <person name="Baldrian P."/>
            <person name="Stursova M."/>
            <person name="Weitz H."/>
            <person name="Taylor A."/>
            <person name="Grigoriev I.V."/>
            <person name="Nagy L.G."/>
            <person name="Martin F."/>
            <person name="Kauserud H."/>
        </authorList>
    </citation>
    <scope>NUCLEOTIDE SEQUENCE</scope>
    <source>
        <strain evidence="2">CBHHK002</strain>
    </source>
</reference>
<name>A0AAD6ZLX2_9AGAR</name>
<dbReference type="AlphaFoldDB" id="A0AAD6ZLX2"/>
<evidence type="ECO:0000313" key="3">
    <source>
        <dbReference type="Proteomes" id="UP001218218"/>
    </source>
</evidence>
<gene>
    <name evidence="2" type="ORF">DFH08DRAFT_967739</name>
</gene>
<keyword evidence="3" id="KW-1185">Reference proteome</keyword>
<accession>A0AAD6ZLX2</accession>
<keyword evidence="1" id="KW-0732">Signal</keyword>
<organism evidence="2 3">
    <name type="scientific">Mycena albidolilacea</name>
    <dbReference type="NCBI Taxonomy" id="1033008"/>
    <lineage>
        <taxon>Eukaryota</taxon>
        <taxon>Fungi</taxon>
        <taxon>Dikarya</taxon>
        <taxon>Basidiomycota</taxon>
        <taxon>Agaricomycotina</taxon>
        <taxon>Agaricomycetes</taxon>
        <taxon>Agaricomycetidae</taxon>
        <taxon>Agaricales</taxon>
        <taxon>Marasmiineae</taxon>
        <taxon>Mycenaceae</taxon>
        <taxon>Mycena</taxon>
    </lineage>
</organism>
<feature type="signal peptide" evidence="1">
    <location>
        <begin position="1"/>
        <end position="25"/>
    </location>
</feature>
<evidence type="ECO:0008006" key="4">
    <source>
        <dbReference type="Google" id="ProtNLM"/>
    </source>
</evidence>
<dbReference type="Proteomes" id="UP001218218">
    <property type="component" value="Unassembled WGS sequence"/>
</dbReference>
<sequence>MRSFFSTLPSVLIFTALASISLVDAAKSSGYSASHQHTPYNFGLGSPLLAPCRRRTFALVSMVIYSSLSNALTEIGGPRMCHRRRMRQQSSITQAEAAFLLHRITCTIRTNGTDWGDYPFIHRHRRIRYRYSSLRKMARVLAATFLYSSSPPGHTDLRETNAIPQP</sequence>
<evidence type="ECO:0000256" key="1">
    <source>
        <dbReference type="SAM" id="SignalP"/>
    </source>
</evidence>
<protein>
    <recommendedName>
        <fullName evidence="4">Secreted protein</fullName>
    </recommendedName>
</protein>
<feature type="chain" id="PRO_5042096767" description="Secreted protein" evidence="1">
    <location>
        <begin position="26"/>
        <end position="166"/>
    </location>
</feature>
<comment type="caution">
    <text evidence="2">The sequence shown here is derived from an EMBL/GenBank/DDBJ whole genome shotgun (WGS) entry which is preliminary data.</text>
</comment>